<name>A0A2K4ZHS3_9FIRM</name>
<sequence length="64" mass="6972">MENRSSGPLEIVEQQNAIIRIQSGVIDELFLLLMQHISAEEADGLPCIARINQAAEIRAGIGLD</sequence>
<proteinExistence type="predicted"/>
<evidence type="ECO:0000313" key="1">
    <source>
        <dbReference type="EMBL" id="SOY30038.1"/>
    </source>
</evidence>
<gene>
    <name evidence="1" type="ORF">AMURIS_02761</name>
</gene>
<dbReference type="AlphaFoldDB" id="A0A2K4ZHS3"/>
<dbReference type="OrthoDB" id="9805251at2"/>
<protein>
    <submittedName>
        <fullName evidence="1">Uncharacterized protein</fullName>
    </submittedName>
</protein>
<dbReference type="RefSeq" id="WP_103240104.1">
    <property type="nucleotide sequence ID" value="NZ_JANJZD010000012.1"/>
</dbReference>
<dbReference type="Proteomes" id="UP000236311">
    <property type="component" value="Unassembled WGS sequence"/>
</dbReference>
<accession>A0A2K4ZHS3</accession>
<organism evidence="1 2">
    <name type="scientific">Acetatifactor muris</name>
    <dbReference type="NCBI Taxonomy" id="879566"/>
    <lineage>
        <taxon>Bacteria</taxon>
        <taxon>Bacillati</taxon>
        <taxon>Bacillota</taxon>
        <taxon>Clostridia</taxon>
        <taxon>Lachnospirales</taxon>
        <taxon>Lachnospiraceae</taxon>
        <taxon>Acetatifactor</taxon>
    </lineage>
</organism>
<dbReference type="EMBL" id="OFSM01000013">
    <property type="protein sequence ID" value="SOY30038.1"/>
    <property type="molecule type" value="Genomic_DNA"/>
</dbReference>
<reference evidence="1 2" key="1">
    <citation type="submission" date="2018-01" db="EMBL/GenBank/DDBJ databases">
        <authorList>
            <person name="Gaut B.S."/>
            <person name="Morton B.R."/>
            <person name="Clegg M.T."/>
            <person name="Duvall M.R."/>
        </authorList>
    </citation>
    <scope>NUCLEOTIDE SEQUENCE [LARGE SCALE GENOMIC DNA]</scope>
    <source>
        <strain evidence="1">GP69</strain>
    </source>
</reference>
<evidence type="ECO:0000313" key="2">
    <source>
        <dbReference type="Proteomes" id="UP000236311"/>
    </source>
</evidence>
<keyword evidence="2" id="KW-1185">Reference proteome</keyword>